<feature type="region of interest" description="Disordered" evidence="3">
    <location>
        <begin position="375"/>
        <end position="414"/>
    </location>
</feature>
<feature type="compositionally biased region" description="Gly residues" evidence="3">
    <location>
        <begin position="443"/>
        <end position="460"/>
    </location>
</feature>
<dbReference type="Gene3D" id="1.20.5.490">
    <property type="entry name" value="Single helix bin"/>
    <property type="match status" value="1"/>
</dbReference>
<dbReference type="Proteomes" id="UP001530400">
    <property type="component" value="Unassembled WGS sequence"/>
</dbReference>
<evidence type="ECO:0000256" key="1">
    <source>
        <dbReference type="ARBA" id="ARBA00023054"/>
    </source>
</evidence>
<evidence type="ECO:0000313" key="7">
    <source>
        <dbReference type="Proteomes" id="UP001530400"/>
    </source>
</evidence>
<feature type="region of interest" description="Disordered" evidence="3">
    <location>
        <begin position="2013"/>
        <end position="2058"/>
    </location>
</feature>
<sequence length="2258" mass="254414">MPKVYTSAGGLVFVTAALSFLLQAHAWSVLPRVASTRRPITTSARGRTQSLSSRLFSTPPPLASEGDWAAYPDERYGRPYYFNRATGESVWSKPTPTFPDVNLDNSKNSNNLEDPVDPSSSSGDNKPTLYQILNVPPTATRLQIKQSYLELAKRYHPEAVAKRGGDAQEGQRVFNDISRAYMVLSDDGLRRGYDESLNDQWYEDSSLNDQWETEETTMMGSEESSSGDQWANEDMESSEWDQNPIGPDGIRDATILRENKFEKNPVYKKKMEVDDASNDGRVNKFSRAGSSSPPPSMFGGVNGPFATAPPLEIDYEAEAQASRGPLTASQATILAQNAWREAISAEKESLQRDAMSQMEELRAAQLQARKWNEELERERREQQVEQSRRREERRKNAERGVMMDSGSGTNSRSVSIEERLRMRKVKRAGDEAERVGRELTKLGGLGAGLGGGGGSSGIVGGPSERPDAFFGSQGAQRSSVAKSSSNIREEQRLNSLLKKGSAAGGQPQRTGSMVAERPATGAAAAASKAPQARDVDREMTELKNKYEAEIDRLKSEMMQIADKSQSNQLKELVNNHKKELERVKQQMEAASNERLENELRMLEEKHASEMQWTEQQMQGGDAAGPFVMGTDYQEMKNVIDNLRQEHAAEVAKLKKELSNNANVDQSERMLQLEAAHKKDMDQLKVDIEAAAARELQSKLQELEAAHKWQLQSLQSGHQAELTKSQKDAAEKLRWEVERSISSLKREHEREIEKLRSEIVMNVSESDAIEAMKLNHEAEMELLRAELFGEAASDLEEAIESLTREHQAEIAQVRADLEKKANGQLQQLRQELQASMDADLQVKSSEVEQLQQRDMEQVQRNIMENANLTESEQIKKLEETHRQEIEDLKKAADERMEQEILNIAKLHAGEITKLRDDLEASAANTIRDIQTESARQRQMEIDRAVSQLQMQKEQERERIRQDLMREIEQETGTKVFSQKAEMERLKSDLDMQSKQIMANEMRKLKQAHIGEMDALKRDIDKFYLDKMEQLKKDLIQKKRFEMEQLTSDLNKRHAMELDRVSGGMGGSPNAGRELARVAEEHRSAMEKLRSDLMAQADKDLQQRVDQLNQSHQREIEDLKRSMKAAAVADTLQFQTQANIQRTAEVDKATQLLKEAHQKELELLRRSVMANANASEKERMDMLQASHRDEIERLKAQMEASFARKLENELQLLEQQHQKQLNELRDEMSAKTREFANKEAQMQASQDKRVQQVQSEMQVMKEAHATEILSLKNDLLRNSDASYQKQINDLTASFNAELERVKADAAKGNTQLAGFATMPAGQIPQSIEEVLNSLQGVYPPDIIKKLRDEMNARNADLTRLSKDISSNTQQMNALQNKLDVSEQSQQTLAKTIQSLEGLKQKAESDMKTKANQLQAATAELERLKREVSSRSQSSDAVLTLQKEVRAKTNELANLNAKITTLKRESSELRSRLEAIDAEKVAMVNEINQLKEWKRKAEANQKKERDELESQISRLKQELMGTKNAHKQKIDEMDNKLRAEVQEKRSVIERFTRDLRGKDDTIQKLEGSLSQKDTEISTLKHGLRERNEDVSTLVPEVDRLQKLNAEMKSVNDSRLKEFTALKAEAERLKIEFERGSKENLSTVQQLTAKLEREQSQHAEFIKKLEQTAKTKADEINTLQSNLSDKTKKITDLEKKLGSFDKMSTDLASLEEYRITTEKSIAESKRTIQTLQRDLAKEKDDADKKAARIKELERLQESMFGKDGEIQRLKKDLVASGEEISRLKAELDVTQATNKKMAQDISEFKSVRYSSEASLKKTNDELALTQRDVARLKREIENLKQSEVTKTQSIKDLERKLTEKESQLKSTLASNESEVLRLSSNVKTFASEKEKLLAEVEKLSVWKTNAEETISTQCRKIESINSQLQRMEKDLSGAPSSEYETLLKERATLIEQLAAVKQELVQKNDKIQTTKIQTENLLRRNRSHVSTVPSGATVRTVRTPILSNSVVVGEFSSRRRNIAEDSPSKMIKTFSAPPSPTQQQTSTAGQAPSVQATPQQPEKAVVAPPNAPTLLEISSNIATTLTKPASSNTMSAYDQALAKAKQAADAKSGAVSEPKAKVITAPPMSGWAGYKDSRFGGYLDNLSESKVKSAPTSTEKAYQYKDNAQKGFGYLDNLSQPAKTPSPSQNESDRKQEYLAAEKQFLLDAKNLALTAAKSFQEAQTKPNDKAALETANAQKREVDKLLAKAKEMRAKAEAITSSKRK</sequence>
<organism evidence="6 7">
    <name type="scientific">Cyclotella atomus</name>
    <dbReference type="NCBI Taxonomy" id="382360"/>
    <lineage>
        <taxon>Eukaryota</taxon>
        <taxon>Sar</taxon>
        <taxon>Stramenopiles</taxon>
        <taxon>Ochrophyta</taxon>
        <taxon>Bacillariophyta</taxon>
        <taxon>Coscinodiscophyceae</taxon>
        <taxon>Thalassiosirophycidae</taxon>
        <taxon>Stephanodiscales</taxon>
        <taxon>Stephanodiscaceae</taxon>
        <taxon>Cyclotella</taxon>
    </lineage>
</organism>
<dbReference type="CDD" id="cd06257">
    <property type="entry name" value="DnaJ"/>
    <property type="match status" value="1"/>
</dbReference>
<reference evidence="6 7" key="1">
    <citation type="submission" date="2024-10" db="EMBL/GenBank/DDBJ databases">
        <title>Updated reference genomes for cyclostephanoid diatoms.</title>
        <authorList>
            <person name="Roberts W.R."/>
            <person name="Alverson A.J."/>
        </authorList>
    </citation>
    <scope>NUCLEOTIDE SEQUENCE [LARGE SCALE GENOMIC DNA]</scope>
    <source>
        <strain evidence="6 7">AJA010-31</strain>
    </source>
</reference>
<feature type="region of interest" description="Disordered" evidence="3">
    <location>
        <begin position="93"/>
        <end position="127"/>
    </location>
</feature>
<feature type="coiled-coil region" evidence="2">
    <location>
        <begin position="1201"/>
        <end position="1239"/>
    </location>
</feature>
<dbReference type="InterPro" id="IPR001623">
    <property type="entry name" value="DnaJ_domain"/>
</dbReference>
<feature type="domain" description="WW" evidence="4">
    <location>
        <begin position="68"/>
        <end position="96"/>
    </location>
</feature>
<dbReference type="InterPro" id="IPR036020">
    <property type="entry name" value="WW_dom_sf"/>
</dbReference>
<dbReference type="SMART" id="SM00456">
    <property type="entry name" value="WW"/>
    <property type="match status" value="1"/>
</dbReference>
<evidence type="ECO:0000256" key="2">
    <source>
        <dbReference type="SAM" id="Coils"/>
    </source>
</evidence>
<dbReference type="Gene3D" id="1.10.287.1490">
    <property type="match status" value="1"/>
</dbReference>
<name>A0ABD3P0K4_9STRA</name>
<feature type="coiled-coil region" evidence="2">
    <location>
        <begin position="1341"/>
        <end position="1540"/>
    </location>
</feature>
<feature type="coiled-coil region" evidence="2">
    <location>
        <begin position="1077"/>
        <end position="1127"/>
    </location>
</feature>
<feature type="compositionally biased region" description="Polar residues" evidence="3">
    <location>
        <begin position="2169"/>
        <end position="2182"/>
    </location>
</feature>
<protein>
    <submittedName>
        <fullName evidence="6">Uncharacterized protein</fullName>
    </submittedName>
</protein>
<dbReference type="CDD" id="cd00201">
    <property type="entry name" value="WW"/>
    <property type="match status" value="1"/>
</dbReference>
<proteinExistence type="predicted"/>
<dbReference type="Pfam" id="PF00226">
    <property type="entry name" value="DnaJ"/>
    <property type="match status" value="1"/>
</dbReference>
<feature type="compositionally biased region" description="Basic and acidic residues" evidence="3">
    <location>
        <begin position="375"/>
        <end position="398"/>
    </location>
</feature>
<feature type="coiled-coil region" evidence="2">
    <location>
        <begin position="1640"/>
        <end position="1692"/>
    </location>
</feature>
<feature type="compositionally biased region" description="Polar residues" evidence="3">
    <location>
        <begin position="2033"/>
        <end position="2052"/>
    </location>
</feature>
<comment type="caution">
    <text evidence="6">The sequence shown here is derived from an EMBL/GenBank/DDBJ whole genome shotgun (WGS) entry which is preliminary data.</text>
</comment>
<dbReference type="Gene3D" id="2.20.70.10">
    <property type="match status" value="1"/>
</dbReference>
<dbReference type="Pfam" id="PF00397">
    <property type="entry name" value="WW"/>
    <property type="match status" value="1"/>
</dbReference>
<dbReference type="InterPro" id="IPR036869">
    <property type="entry name" value="J_dom_sf"/>
</dbReference>
<dbReference type="SUPFAM" id="SSF46565">
    <property type="entry name" value="Chaperone J-domain"/>
    <property type="match status" value="1"/>
</dbReference>
<dbReference type="InterPro" id="IPR005539">
    <property type="entry name" value="ELK_dom"/>
</dbReference>
<dbReference type="PRINTS" id="PR00625">
    <property type="entry name" value="JDOMAIN"/>
</dbReference>
<dbReference type="SMART" id="SM00271">
    <property type="entry name" value="DnaJ"/>
    <property type="match status" value="1"/>
</dbReference>
<dbReference type="Gene3D" id="1.10.287.110">
    <property type="entry name" value="DnaJ domain"/>
    <property type="match status" value="1"/>
</dbReference>
<dbReference type="PANTHER" id="PTHR18870:SF9">
    <property type="entry name" value="PROTEIN TAG-278-RELATED"/>
    <property type="match status" value="1"/>
</dbReference>
<dbReference type="PROSITE" id="PS50076">
    <property type="entry name" value="DNAJ_2"/>
    <property type="match status" value="1"/>
</dbReference>
<feature type="coiled-coil region" evidence="2">
    <location>
        <begin position="737"/>
        <end position="901"/>
    </location>
</feature>
<accession>A0ABD3P0K4</accession>
<feature type="compositionally biased region" description="Polar residues" evidence="3">
    <location>
        <begin position="103"/>
        <end position="125"/>
    </location>
</feature>
<feature type="region of interest" description="Disordered" evidence="3">
    <location>
        <begin position="2165"/>
        <end position="2189"/>
    </location>
</feature>
<evidence type="ECO:0000259" key="5">
    <source>
        <dbReference type="PROSITE" id="PS50076"/>
    </source>
</evidence>
<evidence type="ECO:0000259" key="4">
    <source>
        <dbReference type="PROSITE" id="PS50020"/>
    </source>
</evidence>
<evidence type="ECO:0000256" key="3">
    <source>
        <dbReference type="SAM" id="MobiDB-lite"/>
    </source>
</evidence>
<feature type="region of interest" description="Disordered" evidence="3">
    <location>
        <begin position="2212"/>
        <end position="2231"/>
    </location>
</feature>
<evidence type="ECO:0000313" key="6">
    <source>
        <dbReference type="EMBL" id="KAL3780015.1"/>
    </source>
</evidence>
<feature type="coiled-coil region" evidence="2">
    <location>
        <begin position="1717"/>
        <end position="1866"/>
    </location>
</feature>
<dbReference type="PANTHER" id="PTHR18870">
    <property type="entry name" value="PROTEIN TAG-278-RELATED"/>
    <property type="match status" value="1"/>
</dbReference>
<dbReference type="SUPFAM" id="SSF51045">
    <property type="entry name" value="WW domain"/>
    <property type="match status" value="1"/>
</dbReference>
<feature type="compositionally biased region" description="Low complexity" evidence="3">
    <location>
        <begin position="515"/>
        <end position="530"/>
    </location>
</feature>
<feature type="region of interest" description="Disordered" evidence="3">
    <location>
        <begin position="442"/>
        <end position="537"/>
    </location>
</feature>
<dbReference type="SMART" id="SM01188">
    <property type="entry name" value="ELK"/>
    <property type="match status" value="8"/>
</dbReference>
<keyword evidence="7" id="KW-1185">Reference proteome</keyword>
<feature type="domain" description="J" evidence="5">
    <location>
        <begin position="128"/>
        <end position="197"/>
    </location>
</feature>
<feature type="compositionally biased region" description="Polar residues" evidence="3">
    <location>
        <begin position="473"/>
        <end position="486"/>
    </location>
</feature>
<keyword evidence="1 2" id="KW-0175">Coiled coil</keyword>
<feature type="coiled-coil region" evidence="2">
    <location>
        <begin position="1935"/>
        <end position="1969"/>
    </location>
</feature>
<dbReference type="PROSITE" id="PS50020">
    <property type="entry name" value="WW_DOMAIN_2"/>
    <property type="match status" value="1"/>
</dbReference>
<dbReference type="InterPro" id="IPR001202">
    <property type="entry name" value="WW_dom"/>
</dbReference>
<dbReference type="EMBL" id="JALLPJ020000909">
    <property type="protein sequence ID" value="KAL3780015.1"/>
    <property type="molecule type" value="Genomic_DNA"/>
</dbReference>
<gene>
    <name evidence="6" type="ORF">ACHAWO_001217</name>
</gene>